<feature type="transmembrane region" description="Helical" evidence="1">
    <location>
        <begin position="290"/>
        <end position="314"/>
    </location>
</feature>
<keyword evidence="1" id="KW-0812">Transmembrane</keyword>
<dbReference type="PANTHER" id="PTHR24035">
    <property type="entry name" value="MULTIPLE EPIDERMAL GROWTH FACTOR-LIKE DOMAINS PROTEIN"/>
    <property type="match status" value="1"/>
</dbReference>
<keyword evidence="1" id="KW-1133">Transmembrane helix</keyword>
<reference evidence="3" key="1">
    <citation type="submission" date="2025-08" db="UniProtKB">
        <authorList>
            <consortium name="RefSeq"/>
        </authorList>
    </citation>
    <scope>IDENTIFICATION</scope>
    <source>
        <tissue evidence="3">Whole sample</tissue>
    </source>
</reference>
<name>A0A8B8C818_CRAVI</name>
<keyword evidence="1" id="KW-0472">Membrane</keyword>
<dbReference type="SUPFAM" id="SSF49785">
    <property type="entry name" value="Galactose-binding domain-like"/>
    <property type="match status" value="1"/>
</dbReference>
<dbReference type="RefSeq" id="XP_022311254.1">
    <property type="nucleotide sequence ID" value="XM_022455546.1"/>
</dbReference>
<accession>A0A8B8C818</accession>
<proteinExistence type="predicted"/>
<keyword evidence="2" id="KW-1185">Reference proteome</keyword>
<dbReference type="InterPro" id="IPR052108">
    <property type="entry name" value="MEGF/SIB"/>
</dbReference>
<dbReference type="PANTHER" id="PTHR24035:SF109">
    <property type="entry name" value="PROTEIN DRAPER"/>
    <property type="match status" value="1"/>
</dbReference>
<gene>
    <name evidence="3" type="primary">LOC111116548</name>
</gene>
<dbReference type="GeneID" id="111116548"/>
<protein>
    <submittedName>
        <fullName evidence="3">Uncharacterized protein LOC111116548</fullName>
    </submittedName>
</protein>
<dbReference type="KEGG" id="cvn:111116548"/>
<dbReference type="Pfam" id="PF22633">
    <property type="entry name" value="F5_F8_type_C_2"/>
    <property type="match status" value="1"/>
</dbReference>
<dbReference type="InterPro" id="IPR006212">
    <property type="entry name" value="Furin_repeat"/>
</dbReference>
<evidence type="ECO:0000313" key="3">
    <source>
        <dbReference type="RefSeq" id="XP_022311254.1"/>
    </source>
</evidence>
<organism evidence="2 3">
    <name type="scientific">Crassostrea virginica</name>
    <name type="common">Eastern oyster</name>
    <dbReference type="NCBI Taxonomy" id="6565"/>
    <lineage>
        <taxon>Eukaryota</taxon>
        <taxon>Metazoa</taxon>
        <taxon>Spiralia</taxon>
        <taxon>Lophotrochozoa</taxon>
        <taxon>Mollusca</taxon>
        <taxon>Bivalvia</taxon>
        <taxon>Autobranchia</taxon>
        <taxon>Pteriomorphia</taxon>
        <taxon>Ostreida</taxon>
        <taxon>Ostreoidea</taxon>
        <taxon>Ostreidae</taxon>
        <taxon>Crassostrea</taxon>
    </lineage>
</organism>
<evidence type="ECO:0000256" key="1">
    <source>
        <dbReference type="SAM" id="Phobius"/>
    </source>
</evidence>
<dbReference type="AlphaFoldDB" id="A0A8B8C818"/>
<dbReference type="CDD" id="cd00064">
    <property type="entry name" value="FU"/>
    <property type="match status" value="1"/>
</dbReference>
<dbReference type="OrthoDB" id="192253at2759"/>
<evidence type="ECO:0000313" key="2">
    <source>
        <dbReference type="Proteomes" id="UP000694844"/>
    </source>
</evidence>
<dbReference type="InterPro" id="IPR008979">
    <property type="entry name" value="Galactose-bd-like_sf"/>
</dbReference>
<sequence length="365" mass="41456">MYVLEVRHVIIFGVFMYTTVVLGFENLALGQPVWEDRPWKGKENWTGENAVDGRYDNRSAMGGQCVVSENFKQTATWRVDLGGVVSISHIDIYYRTDNLPRPTSFTSRMAGFFLYISNTTCKDDAKLCFHEIQTLNTTPSEDKRINCSTHGRYVIYYNERKIGVTYPSYYSRFAYYELCELKVYGCPNSGYYGQNCSTPCPSNCLEKMCNINTGHCLSCSPGYQGLTCSQECHEGYYGKNCVKKCSENCYVTRRCNRFTGQCEGGCKAGWTGNTCSQVSLNGLFTCGNSILTLTSIVASAVTVFVGSVLNYICWRNNKIRMKDKRITDNMITEQQPDLKNEDSEYYTELQVSNAAYQYDIFEKLS</sequence>
<dbReference type="Gene3D" id="2.60.120.260">
    <property type="entry name" value="Galactose-binding domain-like"/>
    <property type="match status" value="1"/>
</dbReference>
<dbReference type="Proteomes" id="UP000694844">
    <property type="component" value="Chromosome 10"/>
</dbReference>